<name>A0ABT4S156_9FLAO</name>
<accession>A0ABT4S156</accession>
<reference evidence="1" key="1">
    <citation type="submission" date="2022-11" db="EMBL/GenBank/DDBJ databases">
        <title>Refractory cell wall polysaccharides provide important carbon source for microbial heterotrophs in the hadal ocean.</title>
        <authorList>
            <person name="Zhu X."/>
        </authorList>
    </citation>
    <scope>NUCLEOTIDE SEQUENCE</scope>
    <source>
        <strain evidence="1">MTRN7</strain>
    </source>
</reference>
<dbReference type="Proteomes" id="UP001149142">
    <property type="component" value="Unassembled WGS sequence"/>
</dbReference>
<dbReference type="RefSeq" id="WP_191073071.1">
    <property type="nucleotide sequence ID" value="NZ_CAXQEU010000098.1"/>
</dbReference>
<gene>
    <name evidence="1" type="ORF">OOZ35_09580</name>
</gene>
<sequence length="219" mass="25022">MKTISSCVEDILIAQPFLEEALTRSIINYSALAEELREPISDMLRKPVKSGAIMMALRRYNTPNNLRHSLKLKTTLQKLGDITVRSNLSDFTFQNSETLIQCHTKILEQVETNKDIFYAFTRGIYESNIIISSSENKQVLKRFKDEIQLGLQEGLSAISVRLPKDNSKVSGLYYQIFKRLAWENIPIYEVVSTTNEFTVLVEDHVVDKAFSVIKNLKNG</sequence>
<proteinExistence type="predicted"/>
<evidence type="ECO:0008006" key="3">
    <source>
        <dbReference type="Google" id="ProtNLM"/>
    </source>
</evidence>
<keyword evidence="2" id="KW-1185">Reference proteome</keyword>
<organism evidence="1 2">
    <name type="scientific">Mesoflavibacter profundi</name>
    <dbReference type="NCBI Taxonomy" id="2708110"/>
    <lineage>
        <taxon>Bacteria</taxon>
        <taxon>Pseudomonadati</taxon>
        <taxon>Bacteroidota</taxon>
        <taxon>Flavobacteriia</taxon>
        <taxon>Flavobacteriales</taxon>
        <taxon>Flavobacteriaceae</taxon>
        <taxon>Mesoflavibacter</taxon>
    </lineage>
</organism>
<comment type="caution">
    <text evidence="1">The sequence shown here is derived from an EMBL/GenBank/DDBJ whole genome shotgun (WGS) entry which is preliminary data.</text>
</comment>
<dbReference type="EMBL" id="JAPFGC010000002">
    <property type="protein sequence ID" value="MDA0177740.1"/>
    <property type="molecule type" value="Genomic_DNA"/>
</dbReference>
<evidence type="ECO:0000313" key="2">
    <source>
        <dbReference type="Proteomes" id="UP001149142"/>
    </source>
</evidence>
<dbReference type="Gene3D" id="3.30.2130.10">
    <property type="entry name" value="VC0802-like"/>
    <property type="match status" value="1"/>
</dbReference>
<evidence type="ECO:0000313" key="1">
    <source>
        <dbReference type="EMBL" id="MDA0177740.1"/>
    </source>
</evidence>
<protein>
    <recommendedName>
        <fullName evidence="3">Aspartate kinase</fullName>
    </recommendedName>
</protein>